<dbReference type="Proteomes" id="UP000015346">
    <property type="component" value="Unassembled WGS sequence"/>
</dbReference>
<name>S9SC29_9RHOB</name>
<keyword evidence="2" id="KW-1185">Reference proteome</keyword>
<evidence type="ECO:0008006" key="3">
    <source>
        <dbReference type="Google" id="ProtNLM"/>
    </source>
</evidence>
<dbReference type="HOGENOM" id="CLU_594316_0_0_5"/>
<organism evidence="1 2">
    <name type="scientific">Rubellimicrobium thermophilum DSM 16684</name>
    <dbReference type="NCBI Taxonomy" id="1123069"/>
    <lineage>
        <taxon>Bacteria</taxon>
        <taxon>Pseudomonadati</taxon>
        <taxon>Pseudomonadota</taxon>
        <taxon>Alphaproteobacteria</taxon>
        <taxon>Rhodobacterales</taxon>
        <taxon>Roseobacteraceae</taxon>
        <taxon>Rubellimicrobium</taxon>
    </lineage>
</organism>
<dbReference type="AlphaFoldDB" id="S9SC29"/>
<dbReference type="STRING" id="1123069.ruthe_00371"/>
<dbReference type="OrthoDB" id="7802556at2"/>
<evidence type="ECO:0000313" key="1">
    <source>
        <dbReference type="EMBL" id="EPX87665.1"/>
    </source>
</evidence>
<sequence>MRTGSNFLEANLNAIPGVHCHGEAFNPHFLGYPGQETLLGITRAQRDADPRALLAALRAQPGLNGFRLFGDHDPRAVDAVLADPRCAKIVLTRNPAESYVSRKIAALTGQWKLTNPQHARSGQVHFDAREFAAHLERLQAFQLRILRALQISGQTAFYVDYEDLQDLEVMQGLARFLEVPPPEGLDRTLKKQNPEPLWTKVVNFAEMESALGPLDRFDLSRTPNFEPRRGAMVPRMIAARNAGLLHLPIPGGPEEAVRGWLASFDRGGQVSEGFNARTLRQWKLAHSGHRSFTVLRHPLARAHAVFCTRILPAGPGTFADLRETLRRTFGLPVPEGGLAEGAPWTDAAHRAAFARFLEFVKANLGGQTALRTDPSWASQTAVVQGFCNLNPPDLILREEELAEELPRLAERVGAPARPYAPPPDPLAARLAAIHDDGLEALAREAYQRDMVLFGFGRWRG</sequence>
<dbReference type="Gene3D" id="3.40.50.300">
    <property type="entry name" value="P-loop containing nucleotide triphosphate hydrolases"/>
    <property type="match status" value="1"/>
</dbReference>
<reference evidence="1 2" key="1">
    <citation type="journal article" date="2013" name="Stand. Genomic Sci.">
        <title>Genome sequence of the reddish-pigmented Rubellimicrobium thermophilum type strain (DSM 16684(T)), a member of the Roseobacter clade.</title>
        <authorList>
            <person name="Fiebig A."/>
            <person name="Riedel T."/>
            <person name="Gronow S."/>
            <person name="Petersen J."/>
            <person name="Klenk H.P."/>
            <person name="Goker M."/>
        </authorList>
    </citation>
    <scope>NUCLEOTIDE SEQUENCE [LARGE SCALE GENOMIC DNA]</scope>
    <source>
        <strain evidence="1 2">DSM 16684</strain>
    </source>
</reference>
<dbReference type="InterPro" id="IPR027417">
    <property type="entry name" value="P-loop_NTPase"/>
</dbReference>
<protein>
    <recommendedName>
        <fullName evidence="3">Nodulation protein NodH</fullName>
    </recommendedName>
</protein>
<comment type="caution">
    <text evidence="1">The sequence shown here is derived from an EMBL/GenBank/DDBJ whole genome shotgun (WGS) entry which is preliminary data.</text>
</comment>
<dbReference type="SUPFAM" id="SSF52540">
    <property type="entry name" value="P-loop containing nucleoside triphosphate hydrolases"/>
    <property type="match status" value="1"/>
</dbReference>
<dbReference type="EMBL" id="AOLV01000005">
    <property type="protein sequence ID" value="EPX87665.1"/>
    <property type="molecule type" value="Genomic_DNA"/>
</dbReference>
<dbReference type="RefSeq" id="WP_021096482.1">
    <property type="nucleotide sequence ID" value="NZ_KE557320.1"/>
</dbReference>
<dbReference type="PATRIC" id="fig|1123069.3.peg.333"/>
<proteinExistence type="predicted"/>
<evidence type="ECO:0000313" key="2">
    <source>
        <dbReference type="Proteomes" id="UP000015346"/>
    </source>
</evidence>
<gene>
    <name evidence="1" type="ORF">ruthe_00371</name>
</gene>
<accession>S9SC29</accession>